<gene>
    <name evidence="1" type="ORF">QFC24_007058</name>
</gene>
<protein>
    <submittedName>
        <fullName evidence="1">Uncharacterized protein</fullName>
    </submittedName>
</protein>
<reference evidence="1" key="1">
    <citation type="submission" date="2023-04" db="EMBL/GenBank/DDBJ databases">
        <title>Draft Genome sequencing of Naganishia species isolated from polar environments using Oxford Nanopore Technology.</title>
        <authorList>
            <person name="Leo P."/>
            <person name="Venkateswaran K."/>
        </authorList>
    </citation>
    <scope>NUCLEOTIDE SEQUENCE</scope>
    <source>
        <strain evidence="1">DBVPG 5303</strain>
    </source>
</reference>
<proteinExistence type="predicted"/>
<sequence length="522" mass="60223">MPPKRTLAHVEAEKQQLESQVALLSQEITEQNMSYRRLLKTTGESHSHISTAAKRVGDLEKEVKKWKDKSAHIEQQLTTTDEEALRGSQSNDPAAVFLDIDDQTQTEFCKRMIAFVLSLCFRKATQKNWHVTELISGITDSPELTGDRRTNPWNAYTSHKTQLYKDGIPDQSDDENDPDEPEIDPILRVPSADEGKLQKKLKRRWAAKSEDEKAEWFTKWQEDHEAVFKKRKVHELTDKGKETQIVDLYEKICRAIDKMGRLGMHGCLMLMPDYFCEHLSPMIYISNRSFAAALHQRVFHPQVMLAQEKEPEETRIMRVLKDGYRLYAATRYGSGDQKDYLREHPVSHTNTYVPSSCISQRELESQAQSKDAQAILNDITAIITETFNKIGVPALREKANAGHKFSWGGLYEFCAENKVAYTGVPLDFKWRNFRKKTKGLFKEHKMIFLRGNFKVYRLKEDDIEHHEALWTLKACAKAQGLWRSEAGKAEPELWKLWDAEVDKEYKSLSGGKARNVSSRQDI</sequence>
<evidence type="ECO:0000313" key="2">
    <source>
        <dbReference type="Proteomes" id="UP001234202"/>
    </source>
</evidence>
<accession>A0ACC2WU35</accession>
<dbReference type="Proteomes" id="UP001234202">
    <property type="component" value="Unassembled WGS sequence"/>
</dbReference>
<evidence type="ECO:0000313" key="1">
    <source>
        <dbReference type="EMBL" id="KAJ9115147.1"/>
    </source>
</evidence>
<keyword evidence="2" id="KW-1185">Reference proteome</keyword>
<organism evidence="1 2">
    <name type="scientific">Naganishia onofrii</name>
    <dbReference type="NCBI Taxonomy" id="1851511"/>
    <lineage>
        <taxon>Eukaryota</taxon>
        <taxon>Fungi</taxon>
        <taxon>Dikarya</taxon>
        <taxon>Basidiomycota</taxon>
        <taxon>Agaricomycotina</taxon>
        <taxon>Tremellomycetes</taxon>
        <taxon>Filobasidiales</taxon>
        <taxon>Filobasidiaceae</taxon>
        <taxon>Naganishia</taxon>
    </lineage>
</organism>
<name>A0ACC2WU35_9TREE</name>
<comment type="caution">
    <text evidence="1">The sequence shown here is derived from an EMBL/GenBank/DDBJ whole genome shotgun (WGS) entry which is preliminary data.</text>
</comment>
<dbReference type="EMBL" id="JASBWV010000048">
    <property type="protein sequence ID" value="KAJ9115147.1"/>
    <property type="molecule type" value="Genomic_DNA"/>
</dbReference>